<dbReference type="AlphaFoldDB" id="A0A0A2B0K6"/>
<evidence type="ECO:0000313" key="2">
    <source>
        <dbReference type="Proteomes" id="UP000030481"/>
    </source>
</evidence>
<dbReference type="EMBL" id="JNAR01000017">
    <property type="protein sequence ID" value="KGG06677.1"/>
    <property type="molecule type" value="Genomic_DNA"/>
</dbReference>
<proteinExistence type="predicted"/>
<reference evidence="2" key="1">
    <citation type="journal article" date="2014" name="Sci. Data">
        <title>Genomes of diverse isolates of the marine cyanobacterium Prochlorococcus.</title>
        <authorList>
            <person name="Biller S."/>
            <person name="Berube P."/>
            <person name="Thompson J."/>
            <person name="Kelly L."/>
            <person name="Roggensack S."/>
            <person name="Awad L."/>
            <person name="Roache-Johnson K."/>
            <person name="Ding H."/>
            <person name="Giovannoni S.J."/>
            <person name="Moore L.R."/>
            <person name="Chisholm S.W."/>
        </authorList>
    </citation>
    <scope>NUCLEOTIDE SEQUENCE [LARGE SCALE GENOMIC DNA]</scope>
</reference>
<comment type="caution">
    <text evidence="1">The sequence shown here is derived from an EMBL/GenBank/DDBJ whole genome shotgun (WGS) entry which is preliminary data.</text>
</comment>
<protein>
    <submittedName>
        <fullName evidence="1">Uncharacterized protein</fullName>
    </submittedName>
</protein>
<accession>A0A0A2B0K6</accession>
<name>A0A0A2B0K6_PROMR</name>
<gene>
    <name evidence="1" type="ORF">EV01_1882</name>
</gene>
<dbReference type="Proteomes" id="UP000030481">
    <property type="component" value="Unassembled WGS sequence"/>
</dbReference>
<organism evidence="1 2">
    <name type="scientific">Prochlorococcus marinus str. MIT 9401</name>
    <dbReference type="NCBI Taxonomy" id="167551"/>
    <lineage>
        <taxon>Bacteria</taxon>
        <taxon>Bacillati</taxon>
        <taxon>Cyanobacteriota</taxon>
        <taxon>Cyanophyceae</taxon>
        <taxon>Synechococcales</taxon>
        <taxon>Prochlorococcaceae</taxon>
        <taxon>Prochlorococcus</taxon>
    </lineage>
</organism>
<sequence length="42" mass="5076">MYEICEDIKIHPLLNIMPKKRDIMRGKEKYNLTINPSKKIIF</sequence>
<evidence type="ECO:0000313" key="1">
    <source>
        <dbReference type="EMBL" id="KGG06677.1"/>
    </source>
</evidence>